<dbReference type="GO" id="GO:0003677">
    <property type="term" value="F:DNA binding"/>
    <property type="evidence" value="ECO:0007669"/>
    <property type="project" value="InterPro"/>
</dbReference>
<feature type="domain" description="HTH cro/C1-type" evidence="1">
    <location>
        <begin position="30"/>
        <end position="86"/>
    </location>
</feature>
<evidence type="ECO:0000313" key="2">
    <source>
        <dbReference type="EMBL" id="ARN84287.1"/>
    </source>
</evidence>
<dbReference type="NCBIfam" id="TIGR02612">
    <property type="entry name" value="mob_myst_A"/>
    <property type="match status" value="1"/>
</dbReference>
<dbReference type="PROSITE" id="PS50943">
    <property type="entry name" value="HTH_CROC1"/>
    <property type="match status" value="1"/>
</dbReference>
<dbReference type="OrthoDB" id="9785949at2"/>
<dbReference type="InterPro" id="IPR010982">
    <property type="entry name" value="Lambda_DNA-bd_dom_sf"/>
</dbReference>
<dbReference type="InterPro" id="IPR001387">
    <property type="entry name" value="Cro/C1-type_HTH"/>
</dbReference>
<gene>
    <name evidence="2" type="ORF">GQ61_01870</name>
</gene>
<keyword evidence="3" id="KW-1185">Reference proteome</keyword>
<accession>A0A1W6N313</accession>
<proteinExistence type="predicted"/>
<dbReference type="Gene3D" id="1.10.260.40">
    <property type="entry name" value="lambda repressor-like DNA-binding domains"/>
    <property type="match status" value="1"/>
</dbReference>
<dbReference type="KEGG" id="naf:GQ61_01870"/>
<dbReference type="Proteomes" id="UP000237351">
    <property type="component" value="Chromosome"/>
</dbReference>
<dbReference type="EMBL" id="CP008743">
    <property type="protein sequence ID" value="ARN84287.1"/>
    <property type="molecule type" value="Genomic_DNA"/>
</dbReference>
<name>A0A1W6N313_9PROT</name>
<organism evidence="2 3">
    <name type="scientific">Candidatus Nucleicultrix amoebiphila FS5</name>
    <dbReference type="NCBI Taxonomy" id="1414854"/>
    <lineage>
        <taxon>Bacteria</taxon>
        <taxon>Pseudomonadati</taxon>
        <taxon>Pseudomonadota</taxon>
        <taxon>Alphaproteobacteria</taxon>
        <taxon>Holosporales</taxon>
        <taxon>Candidatus Nucleicultricaceae</taxon>
        <taxon>Candidatus Nucleicultrix</taxon>
    </lineage>
</organism>
<dbReference type="CDD" id="cd00093">
    <property type="entry name" value="HTH_XRE"/>
    <property type="match status" value="1"/>
</dbReference>
<reference evidence="2 3" key="1">
    <citation type="submission" date="2014-06" db="EMBL/GenBank/DDBJ databases">
        <title>The genome of the endonuclear symbiont Nucleicultrix amoebiphila.</title>
        <authorList>
            <person name="Schulz F."/>
            <person name="Horn M."/>
        </authorList>
    </citation>
    <scope>NUCLEOTIDE SEQUENCE [LARGE SCALE GENOMIC DNA]</scope>
    <source>
        <strain evidence="2 3">FS5</strain>
    </source>
</reference>
<dbReference type="STRING" id="1414854.GQ61_01870"/>
<protein>
    <recommendedName>
        <fullName evidence="1">HTH cro/C1-type domain-containing protein</fullName>
    </recommendedName>
</protein>
<dbReference type="SUPFAM" id="SSF47413">
    <property type="entry name" value="lambda repressor-like DNA-binding domains"/>
    <property type="match status" value="1"/>
</dbReference>
<sequence length="153" mass="17786">MRDLIRRQLDKKLNPIRSIFPIERPNEGWLKAIRTSLGMTEQQLASKMGITRQAIKKIEKSEEYNTISLKTLIQAAQALNCKVQYVLVPEKPLEEVVDTQIKKKAKQIVENISHSMGLEEQATSKDELEMQIIKIVEDIKRRKNISMIWDENK</sequence>
<evidence type="ECO:0000313" key="3">
    <source>
        <dbReference type="Proteomes" id="UP000237351"/>
    </source>
</evidence>
<evidence type="ECO:0000259" key="1">
    <source>
        <dbReference type="PROSITE" id="PS50943"/>
    </source>
</evidence>
<dbReference type="SMART" id="SM00530">
    <property type="entry name" value="HTH_XRE"/>
    <property type="match status" value="1"/>
</dbReference>
<dbReference type="RefSeq" id="WP_085783660.1">
    <property type="nucleotide sequence ID" value="NZ_CP008743.1"/>
</dbReference>
<dbReference type="Pfam" id="PF01381">
    <property type="entry name" value="HTH_3"/>
    <property type="match status" value="1"/>
</dbReference>
<dbReference type="AlphaFoldDB" id="A0A1W6N313"/>
<dbReference type="InterPro" id="IPR013435">
    <property type="entry name" value="Mobile_mystery_prot_A"/>
</dbReference>